<dbReference type="EMBL" id="JARJCM010000014">
    <property type="protein sequence ID" value="KAJ7042094.1"/>
    <property type="molecule type" value="Genomic_DNA"/>
</dbReference>
<proteinExistence type="predicted"/>
<evidence type="ECO:0000313" key="1">
    <source>
        <dbReference type="EMBL" id="KAJ7042094.1"/>
    </source>
</evidence>
<sequence>RIHEYSAVETTNTVDTTDLLGTICRHSAQWRDVVLSIPLVALSRLPIHGALPLLEKLGIGSGGFEPPLEHLMPVTAFRDAPLLREVQLFLDDMGQVKPNTILLPWEQLTSFTGSLFSTTESLYILLQASSLSECTFLDCWESLEASEGVKLELPLLKTLRLGGPFFPPAGNLEGSTHFALETLRSFVLRSMCPLREVHLSAVRMSFEPLLRCLGAMHTLEILEIRHLWDAAILRGLHASREILPRLRSLIFNDPKIFPIPYDDMISVLFSRSQTQDNGGSVQLERFSFTTSLHTPLPDVLILDRLKVVAQKGMNIHLGPSEDSWV</sequence>
<dbReference type="AlphaFoldDB" id="A0AAD6T905"/>
<accession>A0AAD6T905</accession>
<keyword evidence="2" id="KW-1185">Reference proteome</keyword>
<feature type="non-terminal residue" evidence="1">
    <location>
        <position position="1"/>
    </location>
</feature>
<evidence type="ECO:0000313" key="2">
    <source>
        <dbReference type="Proteomes" id="UP001218188"/>
    </source>
</evidence>
<protein>
    <submittedName>
        <fullName evidence="1">Uncharacterized protein</fullName>
    </submittedName>
</protein>
<reference evidence="1" key="1">
    <citation type="submission" date="2023-03" db="EMBL/GenBank/DDBJ databases">
        <title>Massive genome expansion in bonnet fungi (Mycena s.s.) driven by repeated elements and novel gene families across ecological guilds.</title>
        <authorList>
            <consortium name="Lawrence Berkeley National Laboratory"/>
            <person name="Harder C.B."/>
            <person name="Miyauchi S."/>
            <person name="Viragh M."/>
            <person name="Kuo A."/>
            <person name="Thoen E."/>
            <person name="Andreopoulos B."/>
            <person name="Lu D."/>
            <person name="Skrede I."/>
            <person name="Drula E."/>
            <person name="Henrissat B."/>
            <person name="Morin E."/>
            <person name="Kohler A."/>
            <person name="Barry K."/>
            <person name="LaButti K."/>
            <person name="Morin E."/>
            <person name="Salamov A."/>
            <person name="Lipzen A."/>
            <person name="Mereny Z."/>
            <person name="Hegedus B."/>
            <person name="Baldrian P."/>
            <person name="Stursova M."/>
            <person name="Weitz H."/>
            <person name="Taylor A."/>
            <person name="Grigoriev I.V."/>
            <person name="Nagy L.G."/>
            <person name="Martin F."/>
            <person name="Kauserud H."/>
        </authorList>
    </citation>
    <scope>NUCLEOTIDE SEQUENCE</scope>
    <source>
        <strain evidence="1">CBHHK200</strain>
    </source>
</reference>
<name>A0AAD6T905_9AGAR</name>
<organism evidence="1 2">
    <name type="scientific">Mycena alexandri</name>
    <dbReference type="NCBI Taxonomy" id="1745969"/>
    <lineage>
        <taxon>Eukaryota</taxon>
        <taxon>Fungi</taxon>
        <taxon>Dikarya</taxon>
        <taxon>Basidiomycota</taxon>
        <taxon>Agaricomycotina</taxon>
        <taxon>Agaricomycetes</taxon>
        <taxon>Agaricomycetidae</taxon>
        <taxon>Agaricales</taxon>
        <taxon>Marasmiineae</taxon>
        <taxon>Mycenaceae</taxon>
        <taxon>Mycena</taxon>
    </lineage>
</organism>
<comment type="caution">
    <text evidence="1">The sequence shown here is derived from an EMBL/GenBank/DDBJ whole genome shotgun (WGS) entry which is preliminary data.</text>
</comment>
<dbReference type="Proteomes" id="UP001218188">
    <property type="component" value="Unassembled WGS sequence"/>
</dbReference>
<gene>
    <name evidence="1" type="ORF">C8F04DRAFT_1297619</name>
</gene>